<protein>
    <submittedName>
        <fullName evidence="2">Uncharacterized protein</fullName>
    </submittedName>
</protein>
<gene>
    <name evidence="2" type="ORF">MFUM_260006</name>
</gene>
<evidence type="ECO:0000313" key="2">
    <source>
        <dbReference type="EMBL" id="CCG91876.1"/>
    </source>
</evidence>
<evidence type="ECO:0000256" key="1">
    <source>
        <dbReference type="SAM" id="MobiDB-lite"/>
    </source>
</evidence>
<proteinExistence type="predicted"/>
<evidence type="ECO:0000313" key="3">
    <source>
        <dbReference type="Proteomes" id="UP000004837"/>
    </source>
</evidence>
<comment type="caution">
    <text evidence="2">The sequence shown here is derived from an EMBL/GenBank/DDBJ whole genome shotgun (WGS) entry which is preliminary data.</text>
</comment>
<dbReference type="AlphaFoldDB" id="I0JXA7"/>
<organism evidence="2 3">
    <name type="scientific">Methylacidiphilum fumariolicum (strain SolV)</name>
    <dbReference type="NCBI Taxonomy" id="1156937"/>
    <lineage>
        <taxon>Bacteria</taxon>
        <taxon>Pseudomonadati</taxon>
        <taxon>Verrucomicrobiota</taxon>
        <taxon>Methylacidiphilae</taxon>
        <taxon>Methylacidiphilales</taxon>
        <taxon>Methylacidiphilaceae</taxon>
        <taxon>Methylacidiphilum (ex Ratnadevi et al. 2023)</taxon>
    </lineage>
</organism>
<name>I0JXA7_METFB</name>
<dbReference type="EMBL" id="CAHT01000029">
    <property type="protein sequence ID" value="CCG91876.1"/>
    <property type="molecule type" value="Genomic_DNA"/>
</dbReference>
<accession>I0JXA7</accession>
<reference evidence="2 3" key="1">
    <citation type="journal article" date="2012" name="J. Bacteriol.">
        <title>Draft Genome Sequence of the Volcano-Inhabiting Thermoacidophilic Methanotroph Methylacidiphilum fumariolicum Strain SolV.</title>
        <authorList>
            <person name="Khadem A.F."/>
            <person name="Wieczorek A.S."/>
            <person name="Pol A."/>
            <person name="Vuilleumier S."/>
            <person name="Harhangi H.R."/>
            <person name="Dunfield P.F."/>
            <person name="Kalyuzhnaya M.G."/>
            <person name="Murrell J.C."/>
            <person name="Francoijs K.-J."/>
            <person name="Stunnenberg H.G."/>
            <person name="Stein L.Y."/>
            <person name="DiSpirito A.A."/>
            <person name="Semrau J.D."/>
            <person name="Lajus A."/>
            <person name="Medigue C."/>
            <person name="Klotz M.G."/>
            <person name="Jetten M.S.M."/>
            <person name="Op den Camp H.J.M."/>
        </authorList>
    </citation>
    <scope>NUCLEOTIDE SEQUENCE [LARGE SCALE GENOMIC DNA]</scope>
    <source>
        <strain evidence="2 3">SolV</strain>
    </source>
</reference>
<dbReference type="InParanoid" id="I0JXA7"/>
<dbReference type="Proteomes" id="UP000004837">
    <property type="component" value="Unassembled WGS sequence"/>
</dbReference>
<sequence length="53" mass="5605">MPDPTSATPQTSSPGRHRIAQAPISALPARPSNQSWKHGHRQGTPVGFGFGTK</sequence>
<feature type="region of interest" description="Disordered" evidence="1">
    <location>
        <begin position="1"/>
        <end position="53"/>
    </location>
</feature>
<feature type="compositionally biased region" description="Polar residues" evidence="1">
    <location>
        <begin position="1"/>
        <end position="14"/>
    </location>
</feature>